<keyword evidence="6 8" id="KW-1133">Transmembrane helix</keyword>
<feature type="transmembrane region" description="Helical" evidence="8">
    <location>
        <begin position="362"/>
        <end position="381"/>
    </location>
</feature>
<gene>
    <name evidence="10" type="ordered locus">Clos_2583</name>
</gene>
<organism evidence="10 11">
    <name type="scientific">Alkaliphilus oremlandii (strain OhILAs)</name>
    <name type="common">Clostridium oremlandii (strain OhILAs)</name>
    <dbReference type="NCBI Taxonomy" id="350688"/>
    <lineage>
        <taxon>Bacteria</taxon>
        <taxon>Bacillati</taxon>
        <taxon>Bacillota</taxon>
        <taxon>Clostridia</taxon>
        <taxon>Peptostreptococcales</taxon>
        <taxon>Natronincolaceae</taxon>
        <taxon>Alkaliphilus</taxon>
    </lineage>
</organism>
<keyword evidence="7 8" id="KW-0472">Membrane</keyword>
<feature type="domain" description="ABC transmembrane type-2" evidence="9">
    <location>
        <begin position="162"/>
        <end position="387"/>
    </location>
</feature>
<comment type="similarity">
    <text evidence="2">Belongs to the ABC-2 integral membrane protein family.</text>
</comment>
<dbReference type="InterPro" id="IPR051449">
    <property type="entry name" value="ABC-2_transporter_component"/>
</dbReference>
<sequence length="388" mass="43511">MMAILYAKFMGLKRNLSWILLMAAFPMILTFFFGGGMGRERKALPMVNEDQSVYSTMLIEEIQKSNAYDITEIERREAERLVREQEALFSLVIPKGFMEAIEGEHKTNIMIIRSIETLDIYALQSVLNSALQKVATERKIVAAGMEILSRYGAEASVEERLSQVVSSKLASDGMITVKAKTYGEDTAGRLEPRTSSSAGFLLFFSMYPLTFLVGDILEDKKLLIWNRLIISPVSKIKMYSANMVFAFIVGMAQMVLLVILNKVIFNITWTQNTMGLILLLGVFSFTVIGLGLLLSAFVKTPQQLSAIAPIVLTSTSMLGGLMWPVEIITNKVLLFLARLTPQFWAMEAFNKLMYYNAPTKDILFPVMVLFLIGILFLGISLKIRESPQ</sequence>
<evidence type="ECO:0000256" key="7">
    <source>
        <dbReference type="ARBA" id="ARBA00023136"/>
    </source>
</evidence>
<feature type="transmembrane region" description="Helical" evidence="8">
    <location>
        <begin position="16"/>
        <end position="36"/>
    </location>
</feature>
<evidence type="ECO:0000256" key="8">
    <source>
        <dbReference type="SAM" id="Phobius"/>
    </source>
</evidence>
<dbReference type="PROSITE" id="PS51012">
    <property type="entry name" value="ABC_TM2"/>
    <property type="match status" value="1"/>
</dbReference>
<feature type="transmembrane region" description="Helical" evidence="8">
    <location>
        <begin position="304"/>
        <end position="325"/>
    </location>
</feature>
<proteinExistence type="inferred from homology"/>
<protein>
    <submittedName>
        <fullName evidence="10">ABC-2 type transporter</fullName>
    </submittedName>
</protein>
<dbReference type="InterPro" id="IPR013525">
    <property type="entry name" value="ABC2_TM"/>
</dbReference>
<dbReference type="PANTHER" id="PTHR30294:SF45">
    <property type="entry name" value="LINEARMYCIN RESISTANCE PERMEASE PROTEIN LNRN"/>
    <property type="match status" value="1"/>
</dbReference>
<dbReference type="InterPro" id="IPR047817">
    <property type="entry name" value="ABC2_TM_bact-type"/>
</dbReference>
<dbReference type="STRING" id="350688.Clos_2583"/>
<keyword evidence="11" id="KW-1185">Reference proteome</keyword>
<feature type="transmembrane region" description="Helical" evidence="8">
    <location>
        <begin position="243"/>
        <end position="264"/>
    </location>
</feature>
<dbReference type="RefSeq" id="WP_012160421.1">
    <property type="nucleotide sequence ID" value="NC_009922.1"/>
</dbReference>
<evidence type="ECO:0000256" key="2">
    <source>
        <dbReference type="ARBA" id="ARBA00007783"/>
    </source>
</evidence>
<evidence type="ECO:0000313" key="11">
    <source>
        <dbReference type="Proteomes" id="UP000000269"/>
    </source>
</evidence>
<keyword evidence="5 8" id="KW-0812">Transmembrane</keyword>
<dbReference type="Gene3D" id="3.40.1710.10">
    <property type="entry name" value="abc type-2 transporter like domain"/>
    <property type="match status" value="1"/>
</dbReference>
<name>A8MJY2_ALKOO</name>
<dbReference type="Pfam" id="PF12698">
    <property type="entry name" value="ABC2_membrane_3"/>
    <property type="match status" value="1"/>
</dbReference>
<keyword evidence="4" id="KW-1003">Cell membrane</keyword>
<comment type="subcellular location">
    <subcellularLocation>
        <location evidence="1">Cell membrane</location>
        <topology evidence="1">Multi-pass membrane protein</topology>
    </subcellularLocation>
</comment>
<evidence type="ECO:0000256" key="6">
    <source>
        <dbReference type="ARBA" id="ARBA00022989"/>
    </source>
</evidence>
<dbReference type="Proteomes" id="UP000000269">
    <property type="component" value="Chromosome"/>
</dbReference>
<evidence type="ECO:0000256" key="5">
    <source>
        <dbReference type="ARBA" id="ARBA00022692"/>
    </source>
</evidence>
<evidence type="ECO:0000259" key="9">
    <source>
        <dbReference type="PROSITE" id="PS51012"/>
    </source>
</evidence>
<dbReference type="KEGG" id="aoe:Clos_2583"/>
<evidence type="ECO:0000256" key="1">
    <source>
        <dbReference type="ARBA" id="ARBA00004651"/>
    </source>
</evidence>
<dbReference type="eggNOG" id="COG0842">
    <property type="taxonomic scope" value="Bacteria"/>
</dbReference>
<evidence type="ECO:0000256" key="3">
    <source>
        <dbReference type="ARBA" id="ARBA00022448"/>
    </source>
</evidence>
<accession>A8MJY2</accession>
<feature type="transmembrane region" description="Helical" evidence="8">
    <location>
        <begin position="276"/>
        <end position="298"/>
    </location>
</feature>
<feature type="transmembrane region" description="Helical" evidence="8">
    <location>
        <begin position="198"/>
        <end position="217"/>
    </location>
</feature>
<dbReference type="GO" id="GO:0140359">
    <property type="term" value="F:ABC-type transporter activity"/>
    <property type="evidence" value="ECO:0007669"/>
    <property type="project" value="InterPro"/>
</dbReference>
<keyword evidence="3" id="KW-0813">Transport</keyword>
<dbReference type="PANTHER" id="PTHR30294">
    <property type="entry name" value="MEMBRANE COMPONENT OF ABC TRANSPORTER YHHJ-RELATED"/>
    <property type="match status" value="1"/>
</dbReference>
<evidence type="ECO:0000256" key="4">
    <source>
        <dbReference type="ARBA" id="ARBA00022475"/>
    </source>
</evidence>
<reference evidence="11" key="1">
    <citation type="submission" date="2007-10" db="EMBL/GenBank/DDBJ databases">
        <title>Complete genome of Alkaliphilus oremlandii OhILAs.</title>
        <authorList>
            <person name="Copeland A."/>
            <person name="Lucas S."/>
            <person name="Lapidus A."/>
            <person name="Barry K."/>
            <person name="Detter J.C."/>
            <person name="Glavina del Rio T."/>
            <person name="Hammon N."/>
            <person name="Israni S."/>
            <person name="Dalin E."/>
            <person name="Tice H."/>
            <person name="Pitluck S."/>
            <person name="Chain P."/>
            <person name="Malfatti S."/>
            <person name="Shin M."/>
            <person name="Vergez L."/>
            <person name="Schmutz J."/>
            <person name="Larimer F."/>
            <person name="Land M."/>
            <person name="Hauser L."/>
            <person name="Kyrpides N."/>
            <person name="Mikhailova N."/>
            <person name="Stolz J.F."/>
            <person name="Dawson A."/>
            <person name="Fisher E."/>
            <person name="Crable B."/>
            <person name="Perera E."/>
            <person name="Lisak J."/>
            <person name="Ranganathan M."/>
            <person name="Basu P."/>
            <person name="Richardson P."/>
        </authorList>
    </citation>
    <scope>NUCLEOTIDE SEQUENCE [LARGE SCALE GENOMIC DNA]</scope>
    <source>
        <strain evidence="11">OhILAs</strain>
    </source>
</reference>
<dbReference type="OrthoDB" id="266913at2"/>
<dbReference type="HOGENOM" id="CLU_039483_0_2_9"/>
<dbReference type="AlphaFoldDB" id="A8MJY2"/>
<dbReference type="EMBL" id="CP000853">
    <property type="protein sequence ID" value="ABW20114.1"/>
    <property type="molecule type" value="Genomic_DNA"/>
</dbReference>
<evidence type="ECO:0000313" key="10">
    <source>
        <dbReference type="EMBL" id="ABW20114.1"/>
    </source>
</evidence>
<dbReference type="GO" id="GO:0005886">
    <property type="term" value="C:plasma membrane"/>
    <property type="evidence" value="ECO:0007669"/>
    <property type="project" value="UniProtKB-SubCell"/>
</dbReference>